<reference evidence="6 7" key="1">
    <citation type="submission" date="2019-12" db="EMBL/GenBank/DDBJ databases">
        <title>Whole-genome sequencing of Allorhizobium vitis.</title>
        <authorList>
            <person name="Gan H.M."/>
            <person name="Szegedi E."/>
            <person name="Burr T."/>
            <person name="Savka M.A."/>
        </authorList>
    </citation>
    <scope>NUCLEOTIDE SEQUENCE [LARGE SCALE GENOMIC DNA]</scope>
    <source>
        <strain evidence="6 7">CG516</strain>
    </source>
</reference>
<name>A0A6L6VEL9_AGRVI</name>
<dbReference type="InterPro" id="IPR001404">
    <property type="entry name" value="Hsp90_fam"/>
</dbReference>
<dbReference type="AlphaFoldDB" id="A0A6L6VEL9"/>
<dbReference type="GO" id="GO:0140662">
    <property type="term" value="F:ATP-dependent protein folding chaperone"/>
    <property type="evidence" value="ECO:0007669"/>
    <property type="project" value="InterPro"/>
</dbReference>
<dbReference type="EMBL" id="WPHR01000007">
    <property type="protein sequence ID" value="MUZ73375.1"/>
    <property type="molecule type" value="Genomic_DNA"/>
</dbReference>
<dbReference type="Gene3D" id="3.30.565.10">
    <property type="entry name" value="Histidine kinase-like ATPase, C-terminal domain"/>
    <property type="match status" value="1"/>
</dbReference>
<evidence type="ECO:0000256" key="1">
    <source>
        <dbReference type="ARBA" id="ARBA00008239"/>
    </source>
</evidence>
<dbReference type="PANTHER" id="PTHR11528">
    <property type="entry name" value="HEAT SHOCK PROTEIN 90 FAMILY MEMBER"/>
    <property type="match status" value="1"/>
</dbReference>
<dbReference type="Pfam" id="PF13589">
    <property type="entry name" value="HATPase_c_3"/>
    <property type="match status" value="1"/>
</dbReference>
<gene>
    <name evidence="6" type="ORF">GOZ90_11845</name>
</gene>
<comment type="caution">
    <text evidence="6">The sequence shown here is derived from an EMBL/GenBank/DDBJ whole genome shotgun (WGS) entry which is preliminary data.</text>
</comment>
<dbReference type="GO" id="GO:0051082">
    <property type="term" value="F:unfolded protein binding"/>
    <property type="evidence" value="ECO:0007669"/>
    <property type="project" value="InterPro"/>
</dbReference>
<evidence type="ECO:0000256" key="4">
    <source>
        <dbReference type="ARBA" id="ARBA00023186"/>
    </source>
</evidence>
<dbReference type="Pfam" id="PF24391">
    <property type="entry name" value="HD-CE"/>
    <property type="match status" value="1"/>
</dbReference>
<comment type="similarity">
    <text evidence="1">Belongs to the heat shock protein 90 family.</text>
</comment>
<accession>A0A6L6VEL9</accession>
<evidence type="ECO:0000256" key="2">
    <source>
        <dbReference type="ARBA" id="ARBA00022741"/>
    </source>
</evidence>
<keyword evidence="2" id="KW-0547">Nucleotide-binding</keyword>
<feature type="domain" description="HD-CE" evidence="5">
    <location>
        <begin position="52"/>
        <end position="303"/>
    </location>
</feature>
<organism evidence="6 7">
    <name type="scientific">Agrobacterium vitis</name>
    <name type="common">Rhizobium vitis</name>
    <dbReference type="NCBI Taxonomy" id="373"/>
    <lineage>
        <taxon>Bacteria</taxon>
        <taxon>Pseudomonadati</taxon>
        <taxon>Pseudomonadota</taxon>
        <taxon>Alphaproteobacteria</taxon>
        <taxon>Hyphomicrobiales</taxon>
        <taxon>Rhizobiaceae</taxon>
        <taxon>Rhizobium/Agrobacterium group</taxon>
        <taxon>Agrobacterium</taxon>
    </lineage>
</organism>
<dbReference type="Proteomes" id="UP000477951">
    <property type="component" value="Unassembled WGS sequence"/>
</dbReference>
<dbReference type="GO" id="GO:0005524">
    <property type="term" value="F:ATP binding"/>
    <property type="evidence" value="ECO:0007669"/>
    <property type="project" value="UniProtKB-KW"/>
</dbReference>
<protein>
    <recommendedName>
        <fullName evidence="5">HD-CE domain-containing protein</fullName>
    </recommendedName>
</protein>
<proteinExistence type="inferred from homology"/>
<evidence type="ECO:0000259" key="5">
    <source>
        <dbReference type="Pfam" id="PF24391"/>
    </source>
</evidence>
<evidence type="ECO:0000313" key="7">
    <source>
        <dbReference type="Proteomes" id="UP000477951"/>
    </source>
</evidence>
<evidence type="ECO:0000256" key="3">
    <source>
        <dbReference type="ARBA" id="ARBA00022840"/>
    </source>
</evidence>
<dbReference type="InterPro" id="IPR056471">
    <property type="entry name" value="HD-CE"/>
</dbReference>
<dbReference type="SUPFAM" id="SSF55874">
    <property type="entry name" value="ATPase domain of HSP90 chaperone/DNA topoisomerase II/histidine kinase"/>
    <property type="match status" value="1"/>
</dbReference>
<evidence type="ECO:0000313" key="6">
    <source>
        <dbReference type="EMBL" id="MUZ73375.1"/>
    </source>
</evidence>
<dbReference type="InterPro" id="IPR020575">
    <property type="entry name" value="Hsp90_N"/>
</dbReference>
<dbReference type="InterPro" id="IPR036890">
    <property type="entry name" value="HATPase_C_sf"/>
</dbReference>
<keyword evidence="3" id="KW-0067">ATP-binding</keyword>
<sequence>MTMSFERSRLYSAAFLQIRKDEDSDEQDFFKGHFLAMRARVKPLVARVLRDMPGYTIHDITHLDALWETASLVVSDDFSLNPVEAFVFGAAILLHDASMTIAAYPNGVSELKNSLEWRDYVALFKERNGSAPDDALVLTNVLRILHARHAENLAIQHWPGADGKADEFLIEDNEIRRYYGPTIGLIAHSHWWPINQVQSKLSSHLSPLPPHTKCSVDKLKLAGLLRVADAIHLDRRRAPPFVRAIDRPKGYSDLHWAFQGRLGFPRVEGDTLQFSAGEACPIEESESWWLGYDALTLADRELRETDLLLRDSGRPGLKVQRVKGVQDPAELAHFIPVSGWKPVNSRFHISDVPRIISIFGGSKLYGSEWYAPLRELLQNANDAIQARRILQSTDKVGQIDVILENREDGFWLVVEDDGVGMSETVLTNQLVDFGSSLWRTTAVNEEFPGLAASGMESVGRFGVGFFSVFMISKEVRVITRRYDHASSNALKLLFNNGFESRPVLAPAENSEAPKNGGTRVELKLFDDPYDDGKFVFALHDRSISEKISIFANFNKIVPSNIGELVKKIAPCSQNIIQVTENGKPERVIEANDWINCDPVALCERISDPTRILTQWIPKLMRPIKNESGEIVGRAAIWPSEASWSQNGILMSGGFKIQNIPHFAGVLLGQVQTAARSSGTATLDDVVMSEWATEQADLITKTDIPDEQRALMAEIILNLKGKISGLPIAFQNGVWYNEKQLRKVLRNLDKVNIHLGYINHDDDDDVSSSAFEREFEINNELFIIPTLRGGFSIQSNGRFSPIKSLLEDLFDSILRSVWKKGRKTTAEEIVVGTVKYSDIERFTTLYTKI</sequence>
<keyword evidence="4" id="KW-0143">Chaperone</keyword>
<dbReference type="GO" id="GO:0016887">
    <property type="term" value="F:ATP hydrolysis activity"/>
    <property type="evidence" value="ECO:0007669"/>
    <property type="project" value="InterPro"/>
</dbReference>
<dbReference type="PRINTS" id="PR00775">
    <property type="entry name" value="HEATSHOCK90"/>
</dbReference>